<comment type="caution">
    <text evidence="1">The sequence shown here is derived from an EMBL/GenBank/DDBJ whole genome shotgun (WGS) entry which is preliminary data.</text>
</comment>
<protein>
    <recommendedName>
        <fullName evidence="3">Lipocalin-like domain-containing protein</fullName>
    </recommendedName>
</protein>
<accession>A0A934WYQ7</accession>
<evidence type="ECO:0000313" key="1">
    <source>
        <dbReference type="EMBL" id="MBK6265352.1"/>
    </source>
</evidence>
<proteinExistence type="predicted"/>
<name>A0A934WYQ7_9BACT</name>
<gene>
    <name evidence="1" type="ORF">JKA74_09905</name>
</gene>
<keyword evidence="2" id="KW-1185">Reference proteome</keyword>
<organism evidence="1 2">
    <name type="scientific">Marivirga aurantiaca</name>
    <dbReference type="NCBI Taxonomy" id="2802615"/>
    <lineage>
        <taxon>Bacteria</taxon>
        <taxon>Pseudomonadati</taxon>
        <taxon>Bacteroidota</taxon>
        <taxon>Cytophagia</taxon>
        <taxon>Cytophagales</taxon>
        <taxon>Marivirgaceae</taxon>
        <taxon>Marivirga</taxon>
    </lineage>
</organism>
<sequence>MNRLFIIVGLTFFISCKTQQINENISGVWIFESEVNDLHLNDTSRFFVHQYPIIYDFKEDGALLFKHYPKKDTIYSWLQKTDTILTINGLDYTIHSLNQDSITLIDYNRADNYWLTFKRPKETFIDYSKTEIEKILLSNIWSTDDTLNRKWATRFEYFPNNIMIYRYRIFDRNLNDSADNLQLERWGVAEYKDYYFIYNYTDMYGNGNFESINQIIDINPNSYTISDSNVNDKKAGFHSIMEGVNNEHKLKKIIGEWISYNSENRTYGKYIPEQEIEYGRVGLFLGDLHMTFKEKTISLKIDALEPMIYHDWQLSQDGKTLLLEYHFDGSESGGIQFEYATILELNDTKLKIRLFNNRYYTGKEKPNQYILNLIQEFERVE</sequence>
<evidence type="ECO:0000313" key="2">
    <source>
        <dbReference type="Proteomes" id="UP000611723"/>
    </source>
</evidence>
<reference evidence="1" key="1">
    <citation type="submission" date="2021-01" db="EMBL/GenBank/DDBJ databases">
        <title>Marivirga aurantiaca sp. nov., isolated from intertidal surface sediments.</title>
        <authorList>
            <person name="Zhang M."/>
        </authorList>
    </citation>
    <scope>NUCLEOTIDE SEQUENCE</scope>
    <source>
        <strain evidence="1">S37H4</strain>
    </source>
</reference>
<dbReference type="RefSeq" id="WP_201431018.1">
    <property type="nucleotide sequence ID" value="NZ_JAEQBW010000003.1"/>
</dbReference>
<dbReference type="Proteomes" id="UP000611723">
    <property type="component" value="Unassembled WGS sequence"/>
</dbReference>
<evidence type="ECO:0008006" key="3">
    <source>
        <dbReference type="Google" id="ProtNLM"/>
    </source>
</evidence>
<dbReference type="PROSITE" id="PS51257">
    <property type="entry name" value="PROKAR_LIPOPROTEIN"/>
    <property type="match status" value="1"/>
</dbReference>
<dbReference type="AlphaFoldDB" id="A0A934WYQ7"/>
<dbReference type="EMBL" id="JAEQBW010000003">
    <property type="protein sequence ID" value="MBK6265352.1"/>
    <property type="molecule type" value="Genomic_DNA"/>
</dbReference>